<comment type="subcellular location">
    <subcellularLocation>
        <location evidence="5">Cytoplasm</location>
    </subcellularLocation>
</comment>
<dbReference type="EMBL" id="VTPC01007162">
    <property type="protein sequence ID" value="KAF2894278.1"/>
    <property type="molecule type" value="Genomic_DNA"/>
</dbReference>
<keyword evidence="10 15" id="KW-0479">Metal-binding</keyword>
<comment type="similarity">
    <text evidence="6">Belongs to the SMP-30/CGR1 family.</text>
</comment>
<proteinExistence type="inferred from homology"/>
<keyword evidence="12" id="KW-0106">Calcium</keyword>
<evidence type="ECO:0000256" key="16">
    <source>
        <dbReference type="SAM" id="SignalP"/>
    </source>
</evidence>
<evidence type="ECO:0000256" key="10">
    <source>
        <dbReference type="ARBA" id="ARBA00022723"/>
    </source>
</evidence>
<comment type="cofactor">
    <cofactor evidence="3">
        <name>Mn(2+)</name>
        <dbReference type="ChEBI" id="CHEBI:29035"/>
    </cofactor>
</comment>
<dbReference type="OrthoDB" id="423498at2759"/>
<evidence type="ECO:0000256" key="7">
    <source>
        <dbReference type="ARBA" id="ARBA00013227"/>
    </source>
</evidence>
<dbReference type="GO" id="GO:0005737">
    <property type="term" value="C:cytoplasm"/>
    <property type="evidence" value="ECO:0007669"/>
    <property type="project" value="UniProtKB-SubCell"/>
</dbReference>
<dbReference type="GO" id="GO:0019853">
    <property type="term" value="P:L-ascorbic acid biosynthetic process"/>
    <property type="evidence" value="ECO:0007669"/>
    <property type="project" value="TreeGrafter"/>
</dbReference>
<evidence type="ECO:0000256" key="11">
    <source>
        <dbReference type="ARBA" id="ARBA00022801"/>
    </source>
</evidence>
<evidence type="ECO:0000256" key="4">
    <source>
        <dbReference type="ARBA" id="ARBA00001946"/>
    </source>
</evidence>
<evidence type="ECO:0000256" key="2">
    <source>
        <dbReference type="ARBA" id="ARBA00001913"/>
    </source>
</evidence>
<evidence type="ECO:0000313" key="18">
    <source>
        <dbReference type="EMBL" id="KAF2894278.1"/>
    </source>
</evidence>
<dbReference type="InterPro" id="IPR005511">
    <property type="entry name" value="SMP-30"/>
</dbReference>
<dbReference type="PRINTS" id="PR01790">
    <property type="entry name" value="SMP30FAMILY"/>
</dbReference>
<dbReference type="Gene3D" id="2.120.10.30">
    <property type="entry name" value="TolB, C-terminal domain"/>
    <property type="match status" value="1"/>
</dbReference>
<feature type="domain" description="SMP-30/Gluconolactonase/LRE-like region" evidence="17">
    <location>
        <begin position="33"/>
        <end position="290"/>
    </location>
</feature>
<evidence type="ECO:0000256" key="15">
    <source>
        <dbReference type="PIRSR" id="PIRSR605511-2"/>
    </source>
</evidence>
<organism evidence="18 19">
    <name type="scientific">Ignelater luminosus</name>
    <name type="common">Cucubano</name>
    <name type="synonym">Pyrophorus luminosus</name>
    <dbReference type="NCBI Taxonomy" id="2038154"/>
    <lineage>
        <taxon>Eukaryota</taxon>
        <taxon>Metazoa</taxon>
        <taxon>Ecdysozoa</taxon>
        <taxon>Arthropoda</taxon>
        <taxon>Hexapoda</taxon>
        <taxon>Insecta</taxon>
        <taxon>Pterygota</taxon>
        <taxon>Neoptera</taxon>
        <taxon>Endopterygota</taxon>
        <taxon>Coleoptera</taxon>
        <taxon>Polyphaga</taxon>
        <taxon>Elateriformia</taxon>
        <taxon>Elateroidea</taxon>
        <taxon>Elateridae</taxon>
        <taxon>Agrypninae</taxon>
        <taxon>Pyrophorini</taxon>
        <taxon>Ignelater</taxon>
    </lineage>
</organism>
<comment type="caution">
    <text evidence="18">The sequence shown here is derived from an EMBL/GenBank/DDBJ whole genome shotgun (WGS) entry which is preliminary data.</text>
</comment>
<comment type="cofactor">
    <cofactor evidence="2">
        <name>Ca(2+)</name>
        <dbReference type="ChEBI" id="CHEBI:29108"/>
    </cofactor>
</comment>
<dbReference type="FunFam" id="2.120.10.30:FF:000027">
    <property type="entry name" value="Regucalcin homologue"/>
    <property type="match status" value="1"/>
</dbReference>
<dbReference type="AlphaFoldDB" id="A0A8K0CV59"/>
<feature type="binding site" evidence="15">
    <location>
        <position position="127"/>
    </location>
    <ligand>
        <name>substrate</name>
    </ligand>
</feature>
<dbReference type="PANTHER" id="PTHR10907:SF47">
    <property type="entry name" value="REGUCALCIN"/>
    <property type="match status" value="1"/>
</dbReference>
<evidence type="ECO:0000256" key="6">
    <source>
        <dbReference type="ARBA" id="ARBA00008853"/>
    </source>
</evidence>
<evidence type="ECO:0000256" key="13">
    <source>
        <dbReference type="ARBA" id="ARBA00032464"/>
    </source>
</evidence>
<comment type="cofactor">
    <cofactor evidence="15">
        <name>Zn(2+)</name>
        <dbReference type="ChEBI" id="CHEBI:29105"/>
    </cofactor>
    <text evidence="15">Binds 1 divalent metal cation per subunit.</text>
</comment>
<accession>A0A8K0CV59</accession>
<comment type="catalytic activity">
    <reaction evidence="1">
        <text>D-glucono-1,5-lactone + H2O = D-gluconate + H(+)</text>
        <dbReference type="Rhea" id="RHEA:10440"/>
        <dbReference type="ChEBI" id="CHEBI:15377"/>
        <dbReference type="ChEBI" id="CHEBI:15378"/>
        <dbReference type="ChEBI" id="CHEBI:16217"/>
        <dbReference type="ChEBI" id="CHEBI:18391"/>
        <dbReference type="EC" id="3.1.1.17"/>
    </reaction>
</comment>
<feature type="signal peptide" evidence="16">
    <location>
        <begin position="1"/>
        <end position="20"/>
    </location>
</feature>
<dbReference type="GO" id="GO:0004341">
    <property type="term" value="F:gluconolactonase activity"/>
    <property type="evidence" value="ECO:0007669"/>
    <property type="project" value="UniProtKB-EC"/>
</dbReference>
<feature type="binding site" evidence="15">
    <location>
        <position position="178"/>
    </location>
    <ligand>
        <name>a divalent metal cation</name>
        <dbReference type="ChEBI" id="CHEBI:60240"/>
    </ligand>
</feature>
<feature type="binding site" evidence="15">
    <location>
        <position position="231"/>
    </location>
    <ligand>
        <name>a divalent metal cation</name>
        <dbReference type="ChEBI" id="CHEBI:60240"/>
    </ligand>
</feature>
<gene>
    <name evidence="18" type="ORF">ILUMI_11893</name>
</gene>
<evidence type="ECO:0000256" key="3">
    <source>
        <dbReference type="ARBA" id="ARBA00001936"/>
    </source>
</evidence>
<evidence type="ECO:0000313" key="19">
    <source>
        <dbReference type="Proteomes" id="UP000801492"/>
    </source>
</evidence>
<dbReference type="SUPFAM" id="SSF63829">
    <property type="entry name" value="Calcium-dependent phosphotriesterase"/>
    <property type="match status" value="1"/>
</dbReference>
<dbReference type="GO" id="GO:0005509">
    <property type="term" value="F:calcium ion binding"/>
    <property type="evidence" value="ECO:0007669"/>
    <property type="project" value="TreeGrafter"/>
</dbReference>
<keyword evidence="15" id="KW-0862">Zinc</keyword>
<evidence type="ECO:0000256" key="9">
    <source>
        <dbReference type="ARBA" id="ARBA00022490"/>
    </source>
</evidence>
<evidence type="ECO:0000256" key="5">
    <source>
        <dbReference type="ARBA" id="ARBA00004496"/>
    </source>
</evidence>
<keyword evidence="9" id="KW-0963">Cytoplasm</keyword>
<feature type="active site" description="Proton donor/acceptor" evidence="14">
    <location>
        <position position="231"/>
    </location>
</feature>
<comment type="cofactor">
    <cofactor evidence="4">
        <name>Mg(2+)</name>
        <dbReference type="ChEBI" id="CHEBI:18420"/>
    </cofactor>
</comment>
<dbReference type="Proteomes" id="UP000801492">
    <property type="component" value="Unassembled WGS sequence"/>
</dbReference>
<name>A0A8K0CV59_IGNLU</name>
<dbReference type="Pfam" id="PF08450">
    <property type="entry name" value="SGL"/>
    <property type="match status" value="1"/>
</dbReference>
<evidence type="ECO:0000256" key="8">
    <source>
        <dbReference type="ARBA" id="ARBA00016808"/>
    </source>
</evidence>
<dbReference type="EC" id="3.1.1.17" evidence="7"/>
<evidence type="ECO:0000256" key="14">
    <source>
        <dbReference type="PIRSR" id="PIRSR605511-1"/>
    </source>
</evidence>
<feature type="chain" id="PRO_5035434836" description="Regucalcin" evidence="16">
    <location>
        <begin position="21"/>
        <end position="334"/>
    </location>
</feature>
<evidence type="ECO:0000259" key="17">
    <source>
        <dbReference type="Pfam" id="PF08450"/>
    </source>
</evidence>
<dbReference type="InterPro" id="IPR011042">
    <property type="entry name" value="6-blade_b-propeller_TolB-like"/>
</dbReference>
<keyword evidence="11" id="KW-0378">Hydrolase</keyword>
<keyword evidence="19" id="KW-1185">Reference proteome</keyword>
<evidence type="ECO:0000256" key="1">
    <source>
        <dbReference type="ARBA" id="ARBA00001589"/>
    </source>
</evidence>
<feature type="binding site" evidence="15">
    <location>
        <position position="34"/>
    </location>
    <ligand>
        <name>a divalent metal cation</name>
        <dbReference type="ChEBI" id="CHEBI:60240"/>
    </ligand>
</feature>
<sequence length="334" mass="37595">MFMVEIVISAFLCNLGQSYAETVVPVTTPVEHGEGPHWDYKEQVLYYVDTFAPTILRWEPQNNGVFHHKLDGDSVGIIVPIKNRPNEFIVCRDRYVDLFSWNGKCNNSGTLKRLTSVDKNKPYNQFNDGKADAKGRLWAGTLTRNEDLSVSPNGGSLFKLDGYTLKPINMFSPVSISNGIAWSKDNNWLYYIDSETRKVTKFRYHLSEGLIGHPTTLFDLEDHKHLKGIPDGMTIDTDDNLWVALYGGKSVIKINSTSGKLLQIVDIPATYVTSVAFGGHNFDVLYVTTSKLKLTLEEQELEPDAGCVFAVYNLGVRGLPANDFRLSEKTRRFL</sequence>
<protein>
    <recommendedName>
        <fullName evidence="8">Regucalcin</fullName>
        <ecNumber evidence="7">3.1.1.17</ecNumber>
    </recommendedName>
    <alternativeName>
        <fullName evidence="13">Gluconolactonase</fullName>
    </alternativeName>
</protein>
<dbReference type="InterPro" id="IPR013658">
    <property type="entry name" value="SGL"/>
</dbReference>
<evidence type="ECO:0000256" key="12">
    <source>
        <dbReference type="ARBA" id="ARBA00022837"/>
    </source>
</evidence>
<reference evidence="18" key="1">
    <citation type="submission" date="2019-08" db="EMBL/GenBank/DDBJ databases">
        <title>The genome of the North American firefly Photinus pyralis.</title>
        <authorList>
            <consortium name="Photinus pyralis genome working group"/>
            <person name="Fallon T.R."/>
            <person name="Sander Lower S.E."/>
            <person name="Weng J.-K."/>
        </authorList>
    </citation>
    <scope>NUCLEOTIDE SEQUENCE</scope>
    <source>
        <strain evidence="18">TRF0915ILg1</strain>
        <tissue evidence="18">Whole body</tissue>
    </source>
</reference>
<keyword evidence="16" id="KW-0732">Signal</keyword>
<dbReference type="PANTHER" id="PTHR10907">
    <property type="entry name" value="REGUCALCIN"/>
    <property type="match status" value="1"/>
</dbReference>